<proteinExistence type="predicted"/>
<dbReference type="AlphaFoldDB" id="A0AAJ7DXK7"/>
<organism evidence="2 3">
    <name type="scientific">Ceratosolen solmsi marchali</name>
    <dbReference type="NCBI Taxonomy" id="326594"/>
    <lineage>
        <taxon>Eukaryota</taxon>
        <taxon>Metazoa</taxon>
        <taxon>Ecdysozoa</taxon>
        <taxon>Arthropoda</taxon>
        <taxon>Hexapoda</taxon>
        <taxon>Insecta</taxon>
        <taxon>Pterygota</taxon>
        <taxon>Neoptera</taxon>
        <taxon>Endopterygota</taxon>
        <taxon>Hymenoptera</taxon>
        <taxon>Apocrita</taxon>
        <taxon>Proctotrupomorpha</taxon>
        <taxon>Chalcidoidea</taxon>
        <taxon>Agaonidae</taxon>
        <taxon>Agaoninae</taxon>
        <taxon>Ceratosolen</taxon>
    </lineage>
</organism>
<protein>
    <submittedName>
        <fullName evidence="3">Uncharacterized protein LOC105363984</fullName>
    </submittedName>
</protein>
<name>A0AAJ7DXK7_9HYME</name>
<keyword evidence="2" id="KW-1185">Reference proteome</keyword>
<evidence type="ECO:0000256" key="1">
    <source>
        <dbReference type="SAM" id="Coils"/>
    </source>
</evidence>
<accession>A0AAJ7DXK7</accession>
<evidence type="ECO:0000313" key="3">
    <source>
        <dbReference type="RefSeq" id="XP_011500115.1"/>
    </source>
</evidence>
<dbReference type="KEGG" id="csol:105363984"/>
<sequence length="188" mass="22907">MVKESQDELIKLKLVIEEIKNKRNEELDREMNSYKTRLRRLRDDIVEKENNLNNQLEAHEAVLEKLMQVNVEQEDILREYCKEAERKCLVARDVYDRDLSKLNELKETLEMQLSATSNHYNSLKNECDEQNTLFMKLKKEREFAMMQAFAQRMANFEKNRAARIIQRTWRAYYERKLSRKKKRSRKKR</sequence>
<keyword evidence="1" id="KW-0175">Coiled coil</keyword>
<evidence type="ECO:0000313" key="2">
    <source>
        <dbReference type="Proteomes" id="UP000695007"/>
    </source>
</evidence>
<gene>
    <name evidence="3" type="primary">LOC105363984</name>
</gene>
<dbReference type="GeneID" id="105363984"/>
<reference evidence="3" key="1">
    <citation type="submission" date="2025-08" db="UniProtKB">
        <authorList>
            <consortium name="RefSeq"/>
        </authorList>
    </citation>
    <scope>IDENTIFICATION</scope>
</reference>
<dbReference type="PROSITE" id="PS50096">
    <property type="entry name" value="IQ"/>
    <property type="match status" value="1"/>
</dbReference>
<dbReference type="RefSeq" id="XP_011500115.1">
    <property type="nucleotide sequence ID" value="XM_011501813.1"/>
</dbReference>
<feature type="coiled-coil region" evidence="1">
    <location>
        <begin position="2"/>
        <end position="140"/>
    </location>
</feature>
<dbReference type="Proteomes" id="UP000695007">
    <property type="component" value="Unplaced"/>
</dbReference>